<sequence length="203" mass="22727">MPKQVDHEARRQAIAEALFRIASTKGLEGASLRDVAAGADISLGQLQHYFRTKDEMLLFALQRINGLADQRIRERIEALGGTATPRDILRECLRGMMPLDDKSRTGYLVGVAYFMRAVHDEALRGLAQEGIPQLRAFFADQLSRARADGELAEGRDPEDEAMRLICLVEGLSTYIVLDVHTKRQALRMLDRHLDELFSGRPPG</sequence>
<reference evidence="8" key="1">
    <citation type="journal article" date="2019" name="Int. J. Syst. Evol. Microbiol.">
        <title>The Global Catalogue of Microorganisms (GCM) 10K type strain sequencing project: providing services to taxonomists for standard genome sequencing and annotation.</title>
        <authorList>
            <consortium name="The Broad Institute Genomics Platform"/>
            <consortium name="The Broad Institute Genome Sequencing Center for Infectious Disease"/>
            <person name="Wu L."/>
            <person name="Ma J."/>
        </authorList>
    </citation>
    <scope>NUCLEOTIDE SEQUENCE [LARGE SCALE GENOMIC DNA]</scope>
    <source>
        <strain evidence="8">SYNS20</strain>
    </source>
</reference>
<dbReference type="Pfam" id="PF13977">
    <property type="entry name" value="TetR_C_6"/>
    <property type="match status" value="1"/>
</dbReference>
<dbReference type="InterPro" id="IPR036271">
    <property type="entry name" value="Tet_transcr_reg_TetR-rel_C_sf"/>
</dbReference>
<feature type="domain" description="HTH tetR-type" evidence="6">
    <location>
        <begin position="8"/>
        <end position="68"/>
    </location>
</feature>
<evidence type="ECO:0000256" key="2">
    <source>
        <dbReference type="ARBA" id="ARBA00023015"/>
    </source>
</evidence>
<dbReference type="InterPro" id="IPR039538">
    <property type="entry name" value="BetI_C"/>
</dbReference>
<dbReference type="InterPro" id="IPR001647">
    <property type="entry name" value="HTH_TetR"/>
</dbReference>
<name>A0ABW2JBA0_9ACTN</name>
<keyword evidence="1" id="KW-0678">Repressor</keyword>
<gene>
    <name evidence="7" type="ORF">ACFQVC_01100</name>
</gene>
<keyword evidence="4" id="KW-0804">Transcription</keyword>
<keyword evidence="3 5" id="KW-0238">DNA-binding</keyword>
<protein>
    <submittedName>
        <fullName evidence="7">TetR/AcrR family transcriptional regulator</fullName>
    </submittedName>
</protein>
<evidence type="ECO:0000256" key="4">
    <source>
        <dbReference type="ARBA" id="ARBA00023163"/>
    </source>
</evidence>
<evidence type="ECO:0000259" key="6">
    <source>
        <dbReference type="PROSITE" id="PS50977"/>
    </source>
</evidence>
<dbReference type="RefSeq" id="WP_381825390.1">
    <property type="nucleotide sequence ID" value="NZ_JBHTCF010000001.1"/>
</dbReference>
<dbReference type="SUPFAM" id="SSF48498">
    <property type="entry name" value="Tetracyclin repressor-like, C-terminal domain"/>
    <property type="match status" value="1"/>
</dbReference>
<keyword evidence="2" id="KW-0805">Transcription regulation</keyword>
<evidence type="ECO:0000256" key="1">
    <source>
        <dbReference type="ARBA" id="ARBA00022491"/>
    </source>
</evidence>
<proteinExistence type="predicted"/>
<dbReference type="PANTHER" id="PTHR47506">
    <property type="entry name" value="TRANSCRIPTIONAL REGULATORY PROTEIN"/>
    <property type="match status" value="1"/>
</dbReference>
<keyword evidence="8" id="KW-1185">Reference proteome</keyword>
<evidence type="ECO:0000256" key="5">
    <source>
        <dbReference type="PROSITE-ProRule" id="PRU00335"/>
    </source>
</evidence>
<dbReference type="EMBL" id="JBHTCF010000001">
    <property type="protein sequence ID" value="MFC7302812.1"/>
    <property type="molecule type" value="Genomic_DNA"/>
</dbReference>
<dbReference type="PROSITE" id="PS50977">
    <property type="entry name" value="HTH_TETR_2"/>
    <property type="match status" value="1"/>
</dbReference>
<dbReference type="InterPro" id="IPR009057">
    <property type="entry name" value="Homeodomain-like_sf"/>
</dbReference>
<dbReference type="PANTHER" id="PTHR47506:SF6">
    <property type="entry name" value="HTH-TYPE TRANSCRIPTIONAL REPRESSOR NEMR"/>
    <property type="match status" value="1"/>
</dbReference>
<dbReference type="SUPFAM" id="SSF46689">
    <property type="entry name" value="Homeodomain-like"/>
    <property type="match status" value="1"/>
</dbReference>
<evidence type="ECO:0000313" key="7">
    <source>
        <dbReference type="EMBL" id="MFC7302812.1"/>
    </source>
</evidence>
<comment type="caution">
    <text evidence="7">The sequence shown here is derived from an EMBL/GenBank/DDBJ whole genome shotgun (WGS) entry which is preliminary data.</text>
</comment>
<dbReference type="Gene3D" id="1.10.357.10">
    <property type="entry name" value="Tetracycline Repressor, domain 2"/>
    <property type="match status" value="1"/>
</dbReference>
<evidence type="ECO:0000256" key="3">
    <source>
        <dbReference type="ARBA" id="ARBA00023125"/>
    </source>
</evidence>
<organism evidence="7 8">
    <name type="scientific">Streptomyces monticola</name>
    <dbReference type="NCBI Taxonomy" id="2666263"/>
    <lineage>
        <taxon>Bacteria</taxon>
        <taxon>Bacillati</taxon>
        <taxon>Actinomycetota</taxon>
        <taxon>Actinomycetes</taxon>
        <taxon>Kitasatosporales</taxon>
        <taxon>Streptomycetaceae</taxon>
        <taxon>Streptomyces</taxon>
    </lineage>
</organism>
<dbReference type="Proteomes" id="UP001596523">
    <property type="component" value="Unassembled WGS sequence"/>
</dbReference>
<feature type="DNA-binding region" description="H-T-H motif" evidence="5">
    <location>
        <begin position="31"/>
        <end position="50"/>
    </location>
</feature>
<accession>A0ABW2JBA0</accession>
<dbReference type="Pfam" id="PF00440">
    <property type="entry name" value="TetR_N"/>
    <property type="match status" value="1"/>
</dbReference>
<evidence type="ECO:0000313" key="8">
    <source>
        <dbReference type="Proteomes" id="UP001596523"/>
    </source>
</evidence>